<comment type="similarity">
    <text evidence="2">Belongs to the galactose-3-O-sulfotransferase family.</text>
</comment>
<dbReference type="GO" id="GO:0009247">
    <property type="term" value="P:glycolipid biosynthetic process"/>
    <property type="evidence" value="ECO:0007669"/>
    <property type="project" value="InterPro"/>
</dbReference>
<dbReference type="Pfam" id="PF06990">
    <property type="entry name" value="Gal-3-0_sulfotr"/>
    <property type="match status" value="1"/>
</dbReference>
<dbReference type="OrthoDB" id="514299at2759"/>
<evidence type="ECO:0000256" key="2">
    <source>
        <dbReference type="ARBA" id="ARBA00008124"/>
    </source>
</evidence>
<keyword evidence="9" id="KW-0325">Glycoprotein</keyword>
<dbReference type="STRING" id="7574.A0A1S3HR90"/>
<keyword evidence="4" id="KW-0812">Transmembrane</keyword>
<dbReference type="InterPro" id="IPR027417">
    <property type="entry name" value="P-loop_NTPase"/>
</dbReference>
<dbReference type="RefSeq" id="XP_013388552.2">
    <property type="nucleotide sequence ID" value="XM_013533098.2"/>
</dbReference>
<dbReference type="GO" id="GO:0001733">
    <property type="term" value="F:galactosylceramide sulfotransferase activity"/>
    <property type="evidence" value="ECO:0007669"/>
    <property type="project" value="InterPro"/>
</dbReference>
<dbReference type="GO" id="GO:0000139">
    <property type="term" value="C:Golgi membrane"/>
    <property type="evidence" value="ECO:0007669"/>
    <property type="project" value="UniProtKB-SubCell"/>
</dbReference>
<dbReference type="GeneID" id="106157445"/>
<reference evidence="11" key="1">
    <citation type="submission" date="2025-08" db="UniProtKB">
        <authorList>
            <consortium name="RefSeq"/>
        </authorList>
    </citation>
    <scope>IDENTIFICATION</scope>
    <source>
        <tissue evidence="11">Gonads</tissue>
    </source>
</reference>
<proteinExistence type="inferred from homology"/>
<keyword evidence="8" id="KW-0472">Membrane</keyword>
<evidence type="ECO:0000256" key="1">
    <source>
        <dbReference type="ARBA" id="ARBA00004323"/>
    </source>
</evidence>
<evidence type="ECO:0000256" key="3">
    <source>
        <dbReference type="ARBA" id="ARBA00022679"/>
    </source>
</evidence>
<gene>
    <name evidence="11" type="primary">LOC106157445</name>
</gene>
<organism evidence="10 11">
    <name type="scientific">Lingula anatina</name>
    <name type="common">Brachiopod</name>
    <name type="synonym">Lingula unguis</name>
    <dbReference type="NCBI Taxonomy" id="7574"/>
    <lineage>
        <taxon>Eukaryota</taxon>
        <taxon>Metazoa</taxon>
        <taxon>Spiralia</taxon>
        <taxon>Lophotrochozoa</taxon>
        <taxon>Brachiopoda</taxon>
        <taxon>Linguliformea</taxon>
        <taxon>Lingulata</taxon>
        <taxon>Lingulida</taxon>
        <taxon>Linguloidea</taxon>
        <taxon>Lingulidae</taxon>
        <taxon>Lingula</taxon>
    </lineage>
</organism>
<accession>A0A1S3HR90</accession>
<keyword evidence="7" id="KW-0333">Golgi apparatus</keyword>
<comment type="subcellular location">
    <subcellularLocation>
        <location evidence="1">Golgi apparatus membrane</location>
        <topology evidence="1">Single-pass type II membrane protein</topology>
    </subcellularLocation>
</comment>
<dbReference type="PANTHER" id="PTHR14647">
    <property type="entry name" value="GALACTOSE-3-O-SULFOTRANSFERASE"/>
    <property type="match status" value="1"/>
</dbReference>
<dbReference type="InParanoid" id="A0A1S3HR90"/>
<name>A0A1S3HR90_LINAN</name>
<sequence length="246" mass="29152">METFLEAPQKYYSRYGYVNGVSQPFPNSMLFDLGLHPIESLNQSKVYEKILEVDEVFSLVMIAEYFDESLILLRDLLGWSFQDIAYFAQNMRKKTGGKTEIMSLKTIQNIKKIHAGDLKLYEHFNKTFWRKVHTFGEERMQKELKEFNAVKKAWEIRCISERVSYSNMTDKEFRPYETMVLGYRLNPEMANDTNCVLMATPELPFTRRIYKRMFTMKQLKGNTFNTELIKEWTPFDADSKVKSKVR</sequence>
<evidence type="ECO:0000256" key="5">
    <source>
        <dbReference type="ARBA" id="ARBA00022968"/>
    </source>
</evidence>
<keyword evidence="5" id="KW-0735">Signal-anchor</keyword>
<evidence type="ECO:0000256" key="4">
    <source>
        <dbReference type="ARBA" id="ARBA00022692"/>
    </source>
</evidence>
<keyword evidence="10" id="KW-1185">Reference proteome</keyword>
<evidence type="ECO:0000256" key="9">
    <source>
        <dbReference type="ARBA" id="ARBA00023180"/>
    </source>
</evidence>
<evidence type="ECO:0000256" key="7">
    <source>
        <dbReference type="ARBA" id="ARBA00023034"/>
    </source>
</evidence>
<evidence type="ECO:0000256" key="6">
    <source>
        <dbReference type="ARBA" id="ARBA00022989"/>
    </source>
</evidence>
<dbReference type="Gene3D" id="3.40.50.300">
    <property type="entry name" value="P-loop containing nucleotide triphosphate hydrolases"/>
    <property type="match status" value="1"/>
</dbReference>
<keyword evidence="3" id="KW-0808">Transferase</keyword>
<dbReference type="AlphaFoldDB" id="A0A1S3HR90"/>
<evidence type="ECO:0000256" key="8">
    <source>
        <dbReference type="ARBA" id="ARBA00023136"/>
    </source>
</evidence>
<dbReference type="PANTHER" id="PTHR14647:SF87">
    <property type="entry name" value="PUTATIVE-RELATED"/>
    <property type="match status" value="1"/>
</dbReference>
<evidence type="ECO:0000313" key="11">
    <source>
        <dbReference type="RefSeq" id="XP_013388552.2"/>
    </source>
</evidence>
<dbReference type="InterPro" id="IPR009729">
    <property type="entry name" value="Gal-3-0_sulfotransfrase"/>
</dbReference>
<evidence type="ECO:0000313" key="10">
    <source>
        <dbReference type="Proteomes" id="UP000085678"/>
    </source>
</evidence>
<dbReference type="KEGG" id="lak:106157445"/>
<protein>
    <submittedName>
        <fullName evidence="11">Galactose-3-O-sulfotransferase 2</fullName>
    </submittedName>
</protein>
<dbReference type="Proteomes" id="UP000085678">
    <property type="component" value="Unplaced"/>
</dbReference>
<keyword evidence="6" id="KW-1133">Transmembrane helix</keyword>